<proteinExistence type="predicted"/>
<keyword evidence="1" id="KW-1133">Transmembrane helix</keyword>
<dbReference type="Pfam" id="PF24400">
    <property type="entry name" value="DUF7544"/>
    <property type="match status" value="1"/>
</dbReference>
<dbReference type="GeneID" id="8384117"/>
<dbReference type="EMBL" id="CP001687">
    <property type="protein sequence ID" value="ACV11999.1"/>
    <property type="molecule type" value="Genomic_DNA"/>
</dbReference>
<keyword evidence="3" id="KW-1185">Reference proteome</keyword>
<evidence type="ECO:0000313" key="3">
    <source>
        <dbReference type="Proteomes" id="UP000002071"/>
    </source>
</evidence>
<dbReference type="InterPro" id="IPR055966">
    <property type="entry name" value="DUF7544"/>
</dbReference>
<dbReference type="OrthoDB" id="137652at2157"/>
<keyword evidence="1" id="KW-0812">Transmembrane</keyword>
<evidence type="ECO:0000256" key="1">
    <source>
        <dbReference type="SAM" id="Phobius"/>
    </source>
</evidence>
<evidence type="ECO:0000313" key="2">
    <source>
        <dbReference type="EMBL" id="ACV11999.1"/>
    </source>
</evidence>
<dbReference type="HOGENOM" id="CLU_051458_0_0_2"/>
<dbReference type="RefSeq" id="WP_015789571.1">
    <property type="nucleotide sequence ID" value="NC_013158.1"/>
</dbReference>
<gene>
    <name evidence="2" type="ordered locus">Huta_1829</name>
</gene>
<dbReference type="AlphaFoldDB" id="C7NSB2"/>
<reference evidence="2 3" key="1">
    <citation type="journal article" date="2009" name="Stand. Genomic Sci.">
        <title>Complete genome sequence of Halorhabdus utahensis type strain (AX-2).</title>
        <authorList>
            <person name="Anderson I."/>
            <person name="Tindall B.J."/>
            <person name="Pomrenke H."/>
            <person name="Goker M."/>
            <person name="Lapidus A."/>
            <person name="Nolan M."/>
            <person name="Copeland A."/>
            <person name="Glavina Del Rio T."/>
            <person name="Chen F."/>
            <person name="Tice H."/>
            <person name="Cheng J.F."/>
            <person name="Lucas S."/>
            <person name="Chertkov O."/>
            <person name="Bruce D."/>
            <person name="Brettin T."/>
            <person name="Detter J.C."/>
            <person name="Han C."/>
            <person name="Goodwin L."/>
            <person name="Land M."/>
            <person name="Hauser L."/>
            <person name="Chang Y.J."/>
            <person name="Jeffries C.D."/>
            <person name="Pitluck S."/>
            <person name="Pati A."/>
            <person name="Mavromatis K."/>
            <person name="Ivanova N."/>
            <person name="Ovchinnikova G."/>
            <person name="Chen A."/>
            <person name="Palaniappan K."/>
            <person name="Chain P."/>
            <person name="Rohde M."/>
            <person name="Bristow J."/>
            <person name="Eisen J.A."/>
            <person name="Markowitz V."/>
            <person name="Hugenholtz P."/>
            <person name="Kyrpides N.C."/>
            <person name="Klenk H.P."/>
        </authorList>
    </citation>
    <scope>NUCLEOTIDE SEQUENCE [LARGE SCALE GENOMIC DNA]</scope>
    <source>
        <strain evidence="3">DSM 12940 / JCM 11049 / AX-2</strain>
    </source>
</reference>
<feature type="transmembrane region" description="Helical" evidence="1">
    <location>
        <begin position="235"/>
        <end position="257"/>
    </location>
</feature>
<keyword evidence="1" id="KW-0472">Membrane</keyword>
<feature type="transmembrane region" description="Helical" evidence="1">
    <location>
        <begin position="177"/>
        <end position="197"/>
    </location>
</feature>
<evidence type="ECO:0008006" key="4">
    <source>
        <dbReference type="Google" id="ProtNLM"/>
    </source>
</evidence>
<organism evidence="2 3">
    <name type="scientific">Halorhabdus utahensis (strain DSM 12940 / JCM 11049 / AX-2)</name>
    <dbReference type="NCBI Taxonomy" id="519442"/>
    <lineage>
        <taxon>Archaea</taxon>
        <taxon>Methanobacteriati</taxon>
        <taxon>Methanobacteriota</taxon>
        <taxon>Stenosarchaea group</taxon>
        <taxon>Halobacteria</taxon>
        <taxon>Halobacteriales</taxon>
        <taxon>Haloarculaceae</taxon>
        <taxon>Halorhabdus</taxon>
    </lineage>
</organism>
<dbReference type="STRING" id="519442.Huta_1829"/>
<feature type="transmembrane region" description="Helical" evidence="1">
    <location>
        <begin position="28"/>
        <end position="48"/>
    </location>
</feature>
<accession>C7NSB2</accession>
<protein>
    <recommendedName>
        <fullName evidence="4">Glycerophosphoryl diester phosphodiesterase membrane domain-containing protein</fullName>
    </recommendedName>
</protein>
<dbReference type="KEGG" id="hut:Huta_1829"/>
<dbReference type="eggNOG" id="arCOG04706">
    <property type="taxonomic scope" value="Archaea"/>
</dbReference>
<feature type="transmembrane region" description="Helical" evidence="1">
    <location>
        <begin position="264"/>
        <end position="284"/>
    </location>
</feature>
<feature type="transmembrane region" description="Helical" evidence="1">
    <location>
        <begin position="80"/>
        <end position="105"/>
    </location>
</feature>
<feature type="transmembrane region" description="Helical" evidence="1">
    <location>
        <begin position="135"/>
        <end position="165"/>
    </location>
</feature>
<name>C7NSB2_HALUD</name>
<sequence length="346" mass="36121">MALAAIDRIDDAVDMTRSFLFPFDGGRWLRLAVITFFLVGGSGGGSVFSTTGNVPASTGSTTGGSIPEFSVELPEFTATAVAVALGVIAVLVLLGLIVGAIGAIVEFVFVESLSSNEVNIRAYFGRYLGRGLRLFAFRLVLGAVTFAIFGGAFLLLFGDVIAALFAGEAVSPSIARIVAGVLLLFLLGLVVGIPVALANGFTTEFVVPIMLREDRGVLAAWRRFWPTLTEQWTEYGAYVLVAFGLHIVTGIAGSIVLGLVAVALLVPFAIVAVLVGVGVLQGGVLTAASIAVLAGLLIAYLLVVFVAAAVIYVPIRVFHRQFALLVLGDTNAEFDVLADRRPSGAD</sequence>
<dbReference type="Proteomes" id="UP000002071">
    <property type="component" value="Chromosome"/>
</dbReference>
<feature type="transmembrane region" description="Helical" evidence="1">
    <location>
        <begin position="290"/>
        <end position="313"/>
    </location>
</feature>